<dbReference type="SUPFAM" id="SSF50249">
    <property type="entry name" value="Nucleic acid-binding proteins"/>
    <property type="match status" value="1"/>
</dbReference>
<dbReference type="EMBL" id="BALE01000038">
    <property type="protein sequence ID" value="GAN55041.1"/>
    <property type="molecule type" value="Genomic_DNA"/>
</dbReference>
<accession>A0A0D6MNL5</accession>
<dbReference type="PANTHER" id="PTHR33991:SF1">
    <property type="entry name" value="DNA REPAIR PROTEIN RECO"/>
    <property type="match status" value="1"/>
</dbReference>
<evidence type="ECO:0000256" key="4">
    <source>
        <dbReference type="ARBA" id="ARBA00023172"/>
    </source>
</evidence>
<evidence type="ECO:0000313" key="10">
    <source>
        <dbReference type="Proteomes" id="UP000032679"/>
    </source>
</evidence>
<dbReference type="PANTHER" id="PTHR33991">
    <property type="entry name" value="DNA REPAIR PROTEIN RECO"/>
    <property type="match status" value="1"/>
</dbReference>
<dbReference type="STRING" id="1231623.Tasa_038_022"/>
<dbReference type="RefSeq" id="WP_048849856.1">
    <property type="nucleotide sequence ID" value="NZ_BALE01000038.1"/>
</dbReference>
<dbReference type="GO" id="GO:0006302">
    <property type="term" value="P:double-strand break repair"/>
    <property type="evidence" value="ECO:0007669"/>
    <property type="project" value="TreeGrafter"/>
</dbReference>
<dbReference type="InterPro" id="IPR037278">
    <property type="entry name" value="ARFGAP/RecO"/>
</dbReference>
<dbReference type="SUPFAM" id="SSF57863">
    <property type="entry name" value="ArfGap/RecO-like zinc finger"/>
    <property type="match status" value="1"/>
</dbReference>
<dbReference type="GO" id="GO:0006310">
    <property type="term" value="P:DNA recombination"/>
    <property type="evidence" value="ECO:0007669"/>
    <property type="project" value="UniProtKB-UniRule"/>
</dbReference>
<dbReference type="InterPro" id="IPR022572">
    <property type="entry name" value="DNA_rep/recomb_RecO_N"/>
</dbReference>
<dbReference type="NCBIfam" id="TIGR00613">
    <property type="entry name" value="reco"/>
    <property type="match status" value="1"/>
</dbReference>
<keyword evidence="4 7" id="KW-0233">DNA recombination</keyword>
<evidence type="ECO:0000256" key="3">
    <source>
        <dbReference type="ARBA" id="ARBA00022763"/>
    </source>
</evidence>
<dbReference type="HAMAP" id="MF_00201">
    <property type="entry name" value="RecO"/>
    <property type="match status" value="1"/>
</dbReference>
<feature type="domain" description="DNA replication/recombination mediator RecO N-terminal" evidence="8">
    <location>
        <begin position="1"/>
        <end position="76"/>
    </location>
</feature>
<reference evidence="9 10" key="1">
    <citation type="submission" date="2012-10" db="EMBL/GenBank/DDBJ databases">
        <title>Genome sequencing of Tanticharoenia sakaeratensis NBRC 103193.</title>
        <authorList>
            <person name="Azuma Y."/>
            <person name="Hadano H."/>
            <person name="Hirakawa H."/>
            <person name="Matsushita K."/>
        </authorList>
    </citation>
    <scope>NUCLEOTIDE SEQUENCE [LARGE SCALE GENOMIC DNA]</scope>
    <source>
        <strain evidence="9 10">NBRC 103193</strain>
    </source>
</reference>
<gene>
    <name evidence="7" type="primary">recO</name>
    <name evidence="9" type="ORF">Tasa_038_022</name>
</gene>
<sequence>MEWEAAALVLSARPFGEGSAIVHLFTEEHGRCAGLARGGASRRQASLWQPGNLALVHWRARLADQLGQVTGELVHPAAVTILDAPLSLAMLSSVLAVADATLPEREAYPALFLDTVRLVALIAARADDPPMALLVAWELALLGEIGFGLDLGACAVTGSTSDLRFVSPKTGRAVSEDAAGVWRDRLLRLPAFLRDPDAPSGPEDWRDGLDLTAHFLSREALGQRHVGLPAARLRLRERIGAMISA</sequence>
<comment type="caution">
    <text evidence="9">The sequence shown here is derived from an EMBL/GenBank/DDBJ whole genome shotgun (WGS) entry which is preliminary data.</text>
</comment>
<name>A0A0D6MNL5_9PROT</name>
<dbReference type="Gene3D" id="2.40.50.140">
    <property type="entry name" value="Nucleic acid-binding proteins"/>
    <property type="match status" value="1"/>
</dbReference>
<keyword evidence="5 7" id="KW-0234">DNA repair</keyword>
<evidence type="ECO:0000313" key="9">
    <source>
        <dbReference type="EMBL" id="GAN55041.1"/>
    </source>
</evidence>
<evidence type="ECO:0000256" key="6">
    <source>
        <dbReference type="ARBA" id="ARBA00033409"/>
    </source>
</evidence>
<keyword evidence="10" id="KW-1185">Reference proteome</keyword>
<dbReference type="AlphaFoldDB" id="A0A0D6MNL5"/>
<comment type="similarity">
    <text evidence="1 7">Belongs to the RecO family.</text>
</comment>
<evidence type="ECO:0000256" key="2">
    <source>
        <dbReference type="ARBA" id="ARBA00021310"/>
    </source>
</evidence>
<dbReference type="Proteomes" id="UP000032679">
    <property type="component" value="Unassembled WGS sequence"/>
</dbReference>
<dbReference type="InterPro" id="IPR012340">
    <property type="entry name" value="NA-bd_OB-fold"/>
</dbReference>
<protein>
    <recommendedName>
        <fullName evidence="2 7">DNA repair protein RecO</fullName>
    </recommendedName>
    <alternativeName>
        <fullName evidence="6 7">Recombination protein O</fullName>
    </alternativeName>
</protein>
<dbReference type="OrthoDB" id="9804792at2"/>
<dbReference type="InterPro" id="IPR042242">
    <property type="entry name" value="RecO_C"/>
</dbReference>
<dbReference type="InterPro" id="IPR003717">
    <property type="entry name" value="RecO"/>
</dbReference>
<comment type="function">
    <text evidence="7">Involved in DNA repair and RecF pathway recombination.</text>
</comment>
<evidence type="ECO:0000259" key="8">
    <source>
        <dbReference type="Pfam" id="PF11967"/>
    </source>
</evidence>
<dbReference type="Pfam" id="PF02565">
    <property type="entry name" value="RecO_C"/>
    <property type="match status" value="1"/>
</dbReference>
<dbReference type="Pfam" id="PF11967">
    <property type="entry name" value="RecO_N"/>
    <property type="match status" value="1"/>
</dbReference>
<dbReference type="GO" id="GO:0043590">
    <property type="term" value="C:bacterial nucleoid"/>
    <property type="evidence" value="ECO:0007669"/>
    <property type="project" value="TreeGrafter"/>
</dbReference>
<proteinExistence type="inferred from homology"/>
<organism evidence="9 10">
    <name type="scientific">Tanticharoenia sakaeratensis NBRC 103193</name>
    <dbReference type="NCBI Taxonomy" id="1231623"/>
    <lineage>
        <taxon>Bacteria</taxon>
        <taxon>Pseudomonadati</taxon>
        <taxon>Pseudomonadota</taxon>
        <taxon>Alphaproteobacteria</taxon>
        <taxon>Acetobacterales</taxon>
        <taxon>Acetobacteraceae</taxon>
        <taxon>Tanticharoenia</taxon>
    </lineage>
</organism>
<keyword evidence="3 7" id="KW-0227">DNA damage</keyword>
<evidence type="ECO:0000256" key="1">
    <source>
        <dbReference type="ARBA" id="ARBA00007452"/>
    </source>
</evidence>
<evidence type="ECO:0000256" key="7">
    <source>
        <dbReference type="HAMAP-Rule" id="MF_00201"/>
    </source>
</evidence>
<evidence type="ECO:0000256" key="5">
    <source>
        <dbReference type="ARBA" id="ARBA00023204"/>
    </source>
</evidence>
<dbReference type="Gene3D" id="1.20.1440.120">
    <property type="entry name" value="Recombination protein O, C-terminal domain"/>
    <property type="match status" value="1"/>
</dbReference>